<reference evidence="2" key="2">
    <citation type="submission" date="2025-08" db="UniProtKB">
        <authorList>
            <consortium name="Ensembl"/>
        </authorList>
    </citation>
    <scope>IDENTIFICATION</scope>
</reference>
<feature type="region of interest" description="Disordered" evidence="1">
    <location>
        <begin position="68"/>
        <end position="108"/>
    </location>
</feature>
<dbReference type="AlphaFoldDB" id="A0A803Y414"/>
<organism evidence="2 3">
    <name type="scientific">Meleagris gallopavo</name>
    <name type="common">Wild turkey</name>
    <dbReference type="NCBI Taxonomy" id="9103"/>
    <lineage>
        <taxon>Eukaryota</taxon>
        <taxon>Metazoa</taxon>
        <taxon>Chordata</taxon>
        <taxon>Craniata</taxon>
        <taxon>Vertebrata</taxon>
        <taxon>Euteleostomi</taxon>
        <taxon>Archelosauria</taxon>
        <taxon>Archosauria</taxon>
        <taxon>Dinosauria</taxon>
        <taxon>Saurischia</taxon>
        <taxon>Theropoda</taxon>
        <taxon>Coelurosauria</taxon>
        <taxon>Aves</taxon>
        <taxon>Neognathae</taxon>
        <taxon>Galloanserae</taxon>
        <taxon>Galliformes</taxon>
        <taxon>Phasianidae</taxon>
        <taxon>Meleagridinae</taxon>
        <taxon>Meleagris</taxon>
    </lineage>
</organism>
<protein>
    <submittedName>
        <fullName evidence="2">Uncharacterized protein</fullName>
    </submittedName>
</protein>
<feature type="region of interest" description="Disordered" evidence="1">
    <location>
        <begin position="1"/>
        <end position="38"/>
    </location>
</feature>
<reference evidence="2 3" key="1">
    <citation type="journal article" date="2010" name="PLoS Biol.">
        <title>Multi-platform next-generation sequencing of the domestic turkey (Meleagris gallopavo): genome assembly and analysis.</title>
        <authorList>
            <person name="Dalloul R.A."/>
            <person name="Long J.A."/>
            <person name="Zimin A.V."/>
            <person name="Aslam L."/>
            <person name="Beal K."/>
            <person name="Blomberg L.A."/>
            <person name="Bouffard P."/>
            <person name="Burt D.W."/>
            <person name="Crasta O."/>
            <person name="Crooijmans R.P."/>
            <person name="Cooper K."/>
            <person name="Coulombe R.A."/>
            <person name="De S."/>
            <person name="Delany M.E."/>
            <person name="Dodgson J.B."/>
            <person name="Dong J.J."/>
            <person name="Evans C."/>
            <person name="Frederickson K.M."/>
            <person name="Flicek P."/>
            <person name="Florea L."/>
            <person name="Folkerts O."/>
            <person name="Groenen M.A."/>
            <person name="Harkins T.T."/>
            <person name="Herrero J."/>
            <person name="Hoffmann S."/>
            <person name="Megens H.J."/>
            <person name="Jiang A."/>
            <person name="de Jong P."/>
            <person name="Kaiser P."/>
            <person name="Kim H."/>
            <person name="Kim K.W."/>
            <person name="Kim S."/>
            <person name="Langenberger D."/>
            <person name="Lee M.K."/>
            <person name="Lee T."/>
            <person name="Mane S."/>
            <person name="Marcais G."/>
            <person name="Marz M."/>
            <person name="McElroy A.P."/>
            <person name="Modise T."/>
            <person name="Nefedov M."/>
            <person name="Notredame C."/>
            <person name="Paton I.R."/>
            <person name="Payne W.S."/>
            <person name="Pertea G."/>
            <person name="Prickett D."/>
            <person name="Puiu D."/>
            <person name="Qioa D."/>
            <person name="Raineri E."/>
            <person name="Ruffier M."/>
            <person name="Salzberg S.L."/>
            <person name="Schatz M.C."/>
            <person name="Scheuring C."/>
            <person name="Schmidt C.J."/>
            <person name="Schroeder S."/>
            <person name="Searle S.M."/>
            <person name="Smith E.J."/>
            <person name="Smith J."/>
            <person name="Sonstegard T.S."/>
            <person name="Stadler P.F."/>
            <person name="Tafer H."/>
            <person name="Tu Z.J."/>
            <person name="Van Tassell C.P."/>
            <person name="Vilella A.J."/>
            <person name="Williams K.P."/>
            <person name="Yorke J.A."/>
            <person name="Zhang L."/>
            <person name="Zhang H.B."/>
            <person name="Zhang X."/>
            <person name="Zhang Y."/>
            <person name="Reed K.M."/>
        </authorList>
    </citation>
    <scope>NUCLEOTIDE SEQUENCE [LARGE SCALE GENOMIC DNA]</scope>
</reference>
<reference evidence="2" key="3">
    <citation type="submission" date="2025-09" db="UniProtKB">
        <authorList>
            <consortium name="Ensembl"/>
        </authorList>
    </citation>
    <scope>IDENTIFICATION</scope>
</reference>
<evidence type="ECO:0000313" key="3">
    <source>
        <dbReference type="Proteomes" id="UP000001645"/>
    </source>
</evidence>
<evidence type="ECO:0000256" key="1">
    <source>
        <dbReference type="SAM" id="MobiDB-lite"/>
    </source>
</evidence>
<sequence>SSLRRVPTAGLQPYPHAGSSPHSSPAAGTAEMGTRPNFSHEALPALVVRGGESRTPSVCSSVILDTTEPLAKSESVPRPPASAPPSILVKPDTSRNSSDKVQSAAHGPMGAAGVGACLKLSDTGAADSASNSALRKGKVLQGVLQRGPVFIGSVAVIKLSDAF</sequence>
<dbReference type="GeneTree" id="ENSGT00960000191025"/>
<evidence type="ECO:0000313" key="2">
    <source>
        <dbReference type="Ensembl" id="ENSMGAP00000026511.1"/>
    </source>
</evidence>
<proteinExistence type="predicted"/>
<name>A0A803Y414_MELGA</name>
<dbReference type="Proteomes" id="UP000001645">
    <property type="component" value="Chromosome 15"/>
</dbReference>
<dbReference type="InParanoid" id="A0A803Y414"/>
<accession>A0A803Y414</accession>
<keyword evidence="3" id="KW-1185">Reference proteome</keyword>
<feature type="compositionally biased region" description="Low complexity" evidence="1">
    <location>
        <begin position="15"/>
        <end position="28"/>
    </location>
</feature>
<dbReference type="Ensembl" id="ENSMGAT00000021271.1">
    <property type="protein sequence ID" value="ENSMGAP00000026511.1"/>
    <property type="gene ID" value="ENSMGAG00000021424.1"/>
</dbReference>